<dbReference type="Pfam" id="PF20172">
    <property type="entry name" value="DUF6538"/>
    <property type="match status" value="1"/>
</dbReference>
<dbReference type="RefSeq" id="WP_217289108.1">
    <property type="nucleotide sequence ID" value="NZ_CP077683.1"/>
</dbReference>
<dbReference type="Proteomes" id="UP000683559">
    <property type="component" value="Chromosome"/>
</dbReference>
<dbReference type="EMBL" id="CP077683">
    <property type="protein sequence ID" value="QXE92559.1"/>
    <property type="molecule type" value="Genomic_DNA"/>
</dbReference>
<protein>
    <submittedName>
        <fullName evidence="4">Site-specific integrase</fullName>
    </submittedName>
</protein>
<dbReference type="PROSITE" id="PS51898">
    <property type="entry name" value="TYR_RECOMBINASE"/>
    <property type="match status" value="1"/>
</dbReference>
<keyword evidence="5" id="KW-1185">Reference proteome</keyword>
<comment type="similarity">
    <text evidence="1">Belongs to the 'phage' integrase family.</text>
</comment>
<evidence type="ECO:0000256" key="2">
    <source>
        <dbReference type="ARBA" id="ARBA00023125"/>
    </source>
</evidence>
<dbReference type="InterPro" id="IPR050090">
    <property type="entry name" value="Tyrosine_recombinase_XerCD"/>
</dbReference>
<dbReference type="CDD" id="cd01184">
    <property type="entry name" value="INT_C_like_1"/>
    <property type="match status" value="1"/>
</dbReference>
<evidence type="ECO:0000313" key="5">
    <source>
        <dbReference type="Proteomes" id="UP000683559"/>
    </source>
</evidence>
<evidence type="ECO:0000313" key="4">
    <source>
        <dbReference type="EMBL" id="QXE92559.1"/>
    </source>
</evidence>
<evidence type="ECO:0000259" key="3">
    <source>
        <dbReference type="PROSITE" id="PS51898"/>
    </source>
</evidence>
<sequence>MSSYLISRNGHYHLRVRTPLDLLGIIPQTEITRSLKTTDLRKAKAAALPYLQGISQTVILLRSKFITSLQAQESLCNLLGRKGRGVSRAVDRAAQKATMEVSPSPSEGATLATVVTTFLKDKELEWTPKTRMENKGVFRLILGLMGDVPVASIDRGRVRDFREQLLKLPPNVSKTYPEQSPLEILQRIDSGELLATPMSITSVNKHLSRLYSIMSYCIKEGYRTDNPASEMNIKQHRRPDEERKAYDLKDLRAILRNLPRDSSKPERLYVPMICMLSGMRLDEACQLYREDIIQVDGIWCFDVNDCKDKKVKNLSSKRMLPVHPVLINMGFLDHVGKCREGSRLWGNLKWCKVNGYSNSFGKWYQRFNRKHVTTDPLKTFHSLRHTFADTLKQQGVQENLISELMGHANSSITTGRYGKRYRAQGLLEAICKLDYCLEKCTTPAVCSLA</sequence>
<keyword evidence="2" id="KW-0238">DNA-binding</keyword>
<dbReference type="PANTHER" id="PTHR30349">
    <property type="entry name" value="PHAGE INTEGRASE-RELATED"/>
    <property type="match status" value="1"/>
</dbReference>
<dbReference type="InterPro" id="IPR002104">
    <property type="entry name" value="Integrase_catalytic"/>
</dbReference>
<accession>A0ABX8LQJ2</accession>
<dbReference type="PANTHER" id="PTHR30349:SF41">
    <property type="entry name" value="INTEGRASE_RECOMBINASE PROTEIN MJ0367-RELATED"/>
    <property type="match status" value="1"/>
</dbReference>
<feature type="domain" description="Tyr recombinase" evidence="3">
    <location>
        <begin position="241"/>
        <end position="431"/>
    </location>
</feature>
<reference evidence="4 5" key="1">
    <citation type="submission" date="2021-06" db="EMBL/GenBank/DDBJ databases">
        <title>Gemonas diversity in paddy soil.</title>
        <authorList>
            <person name="Liu G."/>
        </authorList>
    </citation>
    <scope>NUCLEOTIDE SEQUENCE [LARGE SCALE GENOMIC DNA]</scope>
    <source>
        <strain evidence="4 5">RG2</strain>
    </source>
</reference>
<name>A0ABX8LQJ2_9BACT</name>
<organism evidence="4 5">
    <name type="scientific">Geomonas subterranea</name>
    <dbReference type="NCBI Taxonomy" id="2847989"/>
    <lineage>
        <taxon>Bacteria</taxon>
        <taxon>Pseudomonadati</taxon>
        <taxon>Thermodesulfobacteriota</taxon>
        <taxon>Desulfuromonadia</taxon>
        <taxon>Geobacterales</taxon>
        <taxon>Geobacteraceae</taxon>
        <taxon>Geomonas</taxon>
    </lineage>
</organism>
<evidence type="ECO:0000256" key="1">
    <source>
        <dbReference type="ARBA" id="ARBA00008857"/>
    </source>
</evidence>
<dbReference type="InterPro" id="IPR046668">
    <property type="entry name" value="DUF6538"/>
</dbReference>
<gene>
    <name evidence="4" type="ORF">KP001_08595</name>
</gene>
<proteinExistence type="inferred from homology"/>
<dbReference type="Pfam" id="PF00589">
    <property type="entry name" value="Phage_integrase"/>
    <property type="match status" value="1"/>
</dbReference>